<reference evidence="10" key="1">
    <citation type="submission" date="2025-08" db="UniProtKB">
        <authorList>
            <consortium name="RefSeq"/>
        </authorList>
    </citation>
    <scope>IDENTIFICATION</scope>
    <source>
        <tissue evidence="10">Entire body</tissue>
    </source>
</reference>
<proteinExistence type="inferred from homology"/>
<dbReference type="FunCoup" id="A0A1W4WFH9">
    <property type="interactions" value="2013"/>
</dbReference>
<comment type="function">
    <text evidence="6">Arginine methyltransferase that can both catalyze the formation of omega-N monomethylarginine (MMA) and symmetrical dimethylarginine (sDMA).</text>
</comment>
<evidence type="ECO:0000256" key="4">
    <source>
        <dbReference type="ARBA" id="ARBA00022737"/>
    </source>
</evidence>
<dbReference type="InterPro" id="IPR014644">
    <property type="entry name" value="MeTrfase_PRMT7"/>
</dbReference>
<dbReference type="Gene3D" id="2.70.160.11">
    <property type="entry name" value="Hnrnp arginine n-methyltransferase1"/>
    <property type="match status" value="2"/>
</dbReference>
<dbReference type="InterPro" id="IPR029063">
    <property type="entry name" value="SAM-dependent_MTases_sf"/>
</dbReference>
<dbReference type="Pfam" id="PF06325">
    <property type="entry name" value="PrmA"/>
    <property type="match status" value="1"/>
</dbReference>
<evidence type="ECO:0000256" key="2">
    <source>
        <dbReference type="ARBA" id="ARBA00022679"/>
    </source>
</evidence>
<evidence type="ECO:0000256" key="6">
    <source>
        <dbReference type="PIRNR" id="PIRNR036946"/>
    </source>
</evidence>
<dbReference type="SUPFAM" id="SSF53335">
    <property type="entry name" value="S-adenosyl-L-methionine-dependent methyltransferases"/>
    <property type="match status" value="2"/>
</dbReference>
<dbReference type="GO" id="GO:0032259">
    <property type="term" value="P:methylation"/>
    <property type="evidence" value="ECO:0007669"/>
    <property type="project" value="UniProtKB-KW"/>
</dbReference>
<dbReference type="PANTHER" id="PTHR11006">
    <property type="entry name" value="PROTEIN ARGININE N-METHYLTRANSFERASE"/>
    <property type="match status" value="1"/>
</dbReference>
<dbReference type="InterPro" id="IPR025799">
    <property type="entry name" value="Arg_MeTrfase"/>
</dbReference>
<dbReference type="GO" id="GO:0016274">
    <property type="term" value="F:protein-arginine N-methyltransferase activity"/>
    <property type="evidence" value="ECO:0007669"/>
    <property type="project" value="InterPro"/>
</dbReference>
<dbReference type="InterPro" id="IPR055135">
    <property type="entry name" value="PRMT_dom"/>
</dbReference>
<protein>
    <recommendedName>
        <fullName evidence="6">Protein arginine N-methyltransferase</fullName>
        <ecNumber evidence="6">2.1.1.-</ecNumber>
    </recommendedName>
</protein>
<dbReference type="GO" id="GO:0042054">
    <property type="term" value="F:histone methyltransferase activity"/>
    <property type="evidence" value="ECO:0007669"/>
    <property type="project" value="TreeGrafter"/>
</dbReference>
<keyword evidence="2 7" id="KW-0808">Transferase</keyword>
<dbReference type="GeneID" id="108732758"/>
<evidence type="ECO:0000313" key="9">
    <source>
        <dbReference type="Proteomes" id="UP000192223"/>
    </source>
</evidence>
<dbReference type="STRING" id="224129.A0A1W4WFH9"/>
<evidence type="ECO:0000256" key="3">
    <source>
        <dbReference type="ARBA" id="ARBA00022691"/>
    </source>
</evidence>
<dbReference type="KEGG" id="apln:108732758"/>
<keyword evidence="4" id="KW-0677">Repeat</keyword>
<dbReference type="CDD" id="cd02440">
    <property type="entry name" value="AdoMet_MTases"/>
    <property type="match status" value="1"/>
</dbReference>
<dbReference type="CTD" id="37664"/>
<dbReference type="RefSeq" id="XP_018319217.1">
    <property type="nucleotide sequence ID" value="XM_018463715.2"/>
</dbReference>
<dbReference type="FunFam" id="3.40.50.150:FF:000071">
    <property type="entry name" value="Protein arginine N-methyltransferase 7"/>
    <property type="match status" value="1"/>
</dbReference>
<name>A0A1W4WFH9_AGRPL</name>
<comment type="function">
    <text evidence="5">Essential arginine methyltransferase that can both catalyze the formation of omega-N monomethylarginine (MMA) and symmetrical dimethylarginine (sDMA). Specifically mediates the symmetrical dimethylation of arginine residues in the small nuclear ribonucleoproteins SmD1 and SmD3.</text>
</comment>
<comment type="similarity">
    <text evidence="6">Belongs to the class I-like SAM-binding methyltransferase superfamily. Protein arginine N-methyltransferase family. PRMT7 subfamily.</text>
</comment>
<dbReference type="Pfam" id="PF22528">
    <property type="entry name" value="PRMT_C"/>
    <property type="match status" value="1"/>
</dbReference>
<dbReference type="Gene3D" id="3.40.50.150">
    <property type="entry name" value="Vaccinia Virus protein VP39"/>
    <property type="match status" value="2"/>
</dbReference>
<dbReference type="Proteomes" id="UP000192223">
    <property type="component" value="Unplaced"/>
</dbReference>
<dbReference type="InParanoid" id="A0A1W4WFH9"/>
<dbReference type="PROSITE" id="PS51678">
    <property type="entry name" value="SAM_MT_PRMT"/>
    <property type="match status" value="2"/>
</dbReference>
<evidence type="ECO:0000256" key="5">
    <source>
        <dbReference type="ARBA" id="ARBA00025081"/>
    </source>
</evidence>
<gene>
    <name evidence="10" type="primary">LOC108732758</name>
</gene>
<evidence type="ECO:0000256" key="1">
    <source>
        <dbReference type="ARBA" id="ARBA00022603"/>
    </source>
</evidence>
<evidence type="ECO:0000256" key="7">
    <source>
        <dbReference type="PROSITE-ProRule" id="PRU01015"/>
    </source>
</evidence>
<dbReference type="EC" id="2.1.1.-" evidence="6"/>
<keyword evidence="1 7" id="KW-0489">Methyltransferase</keyword>
<evidence type="ECO:0000313" key="10">
    <source>
        <dbReference type="RefSeq" id="XP_018319217.1"/>
    </source>
</evidence>
<feature type="domain" description="Protein arginine N-methyltransferase" evidence="8">
    <location>
        <begin position="260"/>
        <end position="372"/>
    </location>
</feature>
<sequence>MFVLGTFLKIVNTKVIFQRMSVLTQRLNPITGQCDWEMQNELYDYHQEIARSAYADMLHDEERNRKYYEALKTAINKMHGRGKKANVLDIGTGTGLLSMMAVKCGADSVVACEGFKPMAQCAKQIIALNGFSDDIKVVNKRSTELTVGKNGDLKERANILVTEVFDTELIGEGALGTFSHAHKELLESDCYVIPNAANVYAQVVESPVAANWNRLKDIFNSDGEKLLSVPNSIRTCHGAAAVHDIQLSQFPHELFNEVFPPQTVLRFDFSGKTTFNFKRSNILTVKSQHDGLAQVVFMWWDLIMDPDNKIVLSCAPYWSHPLVKAGSDLKDVQIPWRDHWMQAVYYLPSEVKVKKDKELYFICCHDEYSLWFNLKKDLKLSNQDYLCSPICDCGVHIAFSRTRIGQLNDSVRTKKYINVLENCVTNDSQVLILSHGFYLGMVASKLGAKEVYYIEENVHIREILHSFIKFNKLSNVHIYEGVDELKKSVNVGNINVVFGEPFFVTTIVPWDSLHFCYLLEHFKDLLPENAVIIPQKVHIKIIAVHFQDLYKIRAPLINCEGFNMKPFDELITNSSQISDSSVEAQPLWEYPGIALSEVTTIATINLKKFFEEDVIENVGTINLQGNENCNGVAVWVDWFLDDSEKNIISTGPTIAPVVGKKITWDMHTRQGVCLLTDNEVRNSLNYSFIFDVIQGQINLKIS</sequence>
<evidence type="ECO:0000259" key="8">
    <source>
        <dbReference type="Pfam" id="PF22528"/>
    </source>
</evidence>
<accession>A0A1W4WFH9</accession>
<dbReference type="AlphaFoldDB" id="A0A1W4WFH9"/>
<dbReference type="OrthoDB" id="412876at2759"/>
<dbReference type="PIRSF" id="PIRSF036946">
    <property type="entry name" value="Arg_N-mtase"/>
    <property type="match status" value="1"/>
</dbReference>
<keyword evidence="3 7" id="KW-0949">S-adenosyl-L-methionine</keyword>
<dbReference type="PANTHER" id="PTHR11006:SF4">
    <property type="entry name" value="PROTEIN ARGININE N-METHYLTRANSFERASE 7"/>
    <property type="match status" value="1"/>
</dbReference>
<dbReference type="FunFam" id="3.40.50.150:FF:000070">
    <property type="entry name" value="Protein arginine N-methyltransferase 7"/>
    <property type="match status" value="1"/>
</dbReference>
<organism evidence="9 10">
    <name type="scientific">Agrilus planipennis</name>
    <name type="common">Emerald ash borer</name>
    <name type="synonym">Agrilus marcopoli</name>
    <dbReference type="NCBI Taxonomy" id="224129"/>
    <lineage>
        <taxon>Eukaryota</taxon>
        <taxon>Metazoa</taxon>
        <taxon>Ecdysozoa</taxon>
        <taxon>Arthropoda</taxon>
        <taxon>Hexapoda</taxon>
        <taxon>Insecta</taxon>
        <taxon>Pterygota</taxon>
        <taxon>Neoptera</taxon>
        <taxon>Endopterygota</taxon>
        <taxon>Coleoptera</taxon>
        <taxon>Polyphaga</taxon>
        <taxon>Elateriformia</taxon>
        <taxon>Buprestoidea</taxon>
        <taxon>Buprestidae</taxon>
        <taxon>Agrilinae</taxon>
        <taxon>Agrilus</taxon>
    </lineage>
</organism>
<keyword evidence="9" id="KW-1185">Reference proteome</keyword>